<dbReference type="AlphaFoldDB" id="A0AAE1D2B9"/>
<name>A0AAE1D2B9_9GAST</name>
<accession>A0AAE1D2B9</accession>
<proteinExistence type="predicted"/>
<dbReference type="Proteomes" id="UP001283361">
    <property type="component" value="Unassembled WGS sequence"/>
</dbReference>
<comment type="caution">
    <text evidence="1">The sequence shown here is derived from an EMBL/GenBank/DDBJ whole genome shotgun (WGS) entry which is preliminary data.</text>
</comment>
<evidence type="ECO:0000313" key="2">
    <source>
        <dbReference type="Proteomes" id="UP001283361"/>
    </source>
</evidence>
<organism evidence="1 2">
    <name type="scientific">Elysia crispata</name>
    <name type="common">lettuce slug</name>
    <dbReference type="NCBI Taxonomy" id="231223"/>
    <lineage>
        <taxon>Eukaryota</taxon>
        <taxon>Metazoa</taxon>
        <taxon>Spiralia</taxon>
        <taxon>Lophotrochozoa</taxon>
        <taxon>Mollusca</taxon>
        <taxon>Gastropoda</taxon>
        <taxon>Heterobranchia</taxon>
        <taxon>Euthyneura</taxon>
        <taxon>Panpulmonata</taxon>
        <taxon>Sacoglossa</taxon>
        <taxon>Placobranchoidea</taxon>
        <taxon>Plakobranchidae</taxon>
        <taxon>Elysia</taxon>
    </lineage>
</organism>
<protein>
    <submittedName>
        <fullName evidence="1">Uncharacterized protein</fullName>
    </submittedName>
</protein>
<gene>
    <name evidence="1" type="ORF">RRG08_056331</name>
</gene>
<dbReference type="EMBL" id="JAWDGP010005712">
    <property type="protein sequence ID" value="KAK3753439.1"/>
    <property type="molecule type" value="Genomic_DNA"/>
</dbReference>
<keyword evidence="2" id="KW-1185">Reference proteome</keyword>
<evidence type="ECO:0000313" key="1">
    <source>
        <dbReference type="EMBL" id="KAK3753439.1"/>
    </source>
</evidence>
<reference evidence="1" key="1">
    <citation type="journal article" date="2023" name="G3 (Bethesda)">
        <title>A reference genome for the long-term kleptoplast-retaining sea slug Elysia crispata morphotype clarki.</title>
        <authorList>
            <person name="Eastman K.E."/>
            <person name="Pendleton A.L."/>
            <person name="Shaikh M.A."/>
            <person name="Suttiyut T."/>
            <person name="Ogas R."/>
            <person name="Tomko P."/>
            <person name="Gavelis G."/>
            <person name="Widhalm J.R."/>
            <person name="Wisecaver J.H."/>
        </authorList>
    </citation>
    <scope>NUCLEOTIDE SEQUENCE</scope>
    <source>
        <strain evidence="1">ECLA1</strain>
    </source>
</reference>
<sequence>MNVTVLLMGRQTCEEDPLQIYLFRMSKCGSCPDTDRSIQSDQVPAGQEYFYRVYESHATFILLISSWALQN</sequence>